<keyword evidence="2" id="KW-1133">Transmembrane helix</keyword>
<keyword evidence="2" id="KW-0812">Transmembrane</keyword>
<evidence type="ECO:0000256" key="2">
    <source>
        <dbReference type="SAM" id="Phobius"/>
    </source>
</evidence>
<proteinExistence type="predicted"/>
<reference evidence="3 4" key="1">
    <citation type="journal article" date="2016" name="Mol. Biol. Evol.">
        <title>Comparative Genomics of Early-Diverging Mushroom-Forming Fungi Provides Insights into the Origins of Lignocellulose Decay Capabilities.</title>
        <authorList>
            <person name="Nagy L.G."/>
            <person name="Riley R."/>
            <person name="Tritt A."/>
            <person name="Adam C."/>
            <person name="Daum C."/>
            <person name="Floudas D."/>
            <person name="Sun H."/>
            <person name="Yadav J.S."/>
            <person name="Pangilinan J."/>
            <person name="Larsson K.H."/>
            <person name="Matsuura K."/>
            <person name="Barry K."/>
            <person name="Labutti K."/>
            <person name="Kuo R."/>
            <person name="Ohm R.A."/>
            <person name="Bhattacharya S.S."/>
            <person name="Shirouzu T."/>
            <person name="Yoshinaga Y."/>
            <person name="Martin F.M."/>
            <person name="Grigoriev I.V."/>
            <person name="Hibbett D.S."/>
        </authorList>
    </citation>
    <scope>NUCLEOTIDE SEQUENCE [LARGE SCALE GENOMIC DNA]</scope>
    <source>
        <strain evidence="3 4">CBS 109695</strain>
    </source>
</reference>
<feature type="transmembrane region" description="Helical" evidence="2">
    <location>
        <begin position="12"/>
        <end position="32"/>
    </location>
</feature>
<protein>
    <submittedName>
        <fullName evidence="3">Uncharacterized protein</fullName>
    </submittedName>
</protein>
<feature type="compositionally biased region" description="Basic and acidic residues" evidence="1">
    <location>
        <begin position="90"/>
        <end position="100"/>
    </location>
</feature>
<dbReference type="AlphaFoldDB" id="A0A166NLA8"/>
<evidence type="ECO:0000313" key="3">
    <source>
        <dbReference type="EMBL" id="KZP25130.1"/>
    </source>
</evidence>
<accession>A0A166NLA8</accession>
<organism evidence="3 4">
    <name type="scientific">Athelia psychrophila</name>
    <dbReference type="NCBI Taxonomy" id="1759441"/>
    <lineage>
        <taxon>Eukaryota</taxon>
        <taxon>Fungi</taxon>
        <taxon>Dikarya</taxon>
        <taxon>Basidiomycota</taxon>
        <taxon>Agaricomycotina</taxon>
        <taxon>Agaricomycetes</taxon>
        <taxon>Agaricomycetidae</taxon>
        <taxon>Atheliales</taxon>
        <taxon>Atheliaceae</taxon>
        <taxon>Athelia</taxon>
    </lineage>
</organism>
<gene>
    <name evidence="3" type="ORF">FIBSPDRAFT_856057</name>
</gene>
<sequence>MWTYEGPVWELVVFTVVGLVGIFAVLAVAWNLKVRSRSRAGETPEDIMWTTRLTNLSRRRDAVLDDGPNEHPPTGASRTRASAAEGSPWTREHDRRHDLDMWATGPGAHPHIPFV</sequence>
<evidence type="ECO:0000313" key="4">
    <source>
        <dbReference type="Proteomes" id="UP000076532"/>
    </source>
</evidence>
<keyword evidence="4" id="KW-1185">Reference proteome</keyword>
<dbReference type="Proteomes" id="UP000076532">
    <property type="component" value="Unassembled WGS sequence"/>
</dbReference>
<evidence type="ECO:0000256" key="1">
    <source>
        <dbReference type="SAM" id="MobiDB-lite"/>
    </source>
</evidence>
<name>A0A166NLA8_9AGAM</name>
<dbReference type="EMBL" id="KV417522">
    <property type="protein sequence ID" value="KZP25130.1"/>
    <property type="molecule type" value="Genomic_DNA"/>
</dbReference>
<keyword evidence="2" id="KW-0472">Membrane</keyword>
<feature type="region of interest" description="Disordered" evidence="1">
    <location>
        <begin position="60"/>
        <end position="115"/>
    </location>
</feature>